<organism evidence="4 5">
    <name type="scientific">Hirundo rustica rustica</name>
    <dbReference type="NCBI Taxonomy" id="333673"/>
    <lineage>
        <taxon>Eukaryota</taxon>
        <taxon>Metazoa</taxon>
        <taxon>Chordata</taxon>
        <taxon>Craniata</taxon>
        <taxon>Vertebrata</taxon>
        <taxon>Euteleostomi</taxon>
        <taxon>Archelosauria</taxon>
        <taxon>Archosauria</taxon>
        <taxon>Dinosauria</taxon>
        <taxon>Saurischia</taxon>
        <taxon>Theropoda</taxon>
        <taxon>Coelurosauria</taxon>
        <taxon>Aves</taxon>
        <taxon>Neognathae</taxon>
        <taxon>Neoaves</taxon>
        <taxon>Telluraves</taxon>
        <taxon>Australaves</taxon>
        <taxon>Passeriformes</taxon>
        <taxon>Sylvioidea</taxon>
        <taxon>Hirundinidae</taxon>
        <taxon>Hirundo</taxon>
    </lineage>
</organism>
<dbReference type="GO" id="GO:0004523">
    <property type="term" value="F:RNA-DNA hybrid ribonuclease activity"/>
    <property type="evidence" value="ECO:0007669"/>
    <property type="project" value="UniProtKB-EC"/>
</dbReference>
<proteinExistence type="inferred from homology"/>
<dbReference type="Proteomes" id="UP000269221">
    <property type="component" value="Unassembled WGS sequence"/>
</dbReference>
<gene>
    <name evidence="4" type="ORF">DUI87_03130</name>
</gene>
<dbReference type="InterPro" id="IPR051320">
    <property type="entry name" value="Viral_Replic_Matur_Polypro"/>
</dbReference>
<evidence type="ECO:0000313" key="5">
    <source>
        <dbReference type="Proteomes" id="UP000269221"/>
    </source>
</evidence>
<protein>
    <recommendedName>
        <fullName evidence="2">ribonuclease H</fullName>
        <ecNumber evidence="2">3.1.26.4</ecNumber>
    </recommendedName>
</protein>
<dbReference type="EC" id="3.1.26.4" evidence="2"/>
<dbReference type="OrthoDB" id="9630878at2759"/>
<comment type="caution">
    <text evidence="4">The sequence shown here is derived from an EMBL/GenBank/DDBJ whole genome shotgun (WGS) entry which is preliminary data.</text>
</comment>
<dbReference type="SUPFAM" id="SSF56672">
    <property type="entry name" value="DNA/RNA polymerases"/>
    <property type="match status" value="1"/>
</dbReference>
<dbReference type="STRING" id="333673.A0A3M0L1Z0"/>
<comment type="similarity">
    <text evidence="1">Belongs to the beta type-B retroviral polymerase family. HERV class-II K(HML-2) pol subfamily.</text>
</comment>
<keyword evidence="5" id="KW-1185">Reference proteome</keyword>
<name>A0A3M0L1Z0_HIRRU</name>
<dbReference type="Pfam" id="PF00078">
    <property type="entry name" value="RVT_1"/>
    <property type="match status" value="1"/>
</dbReference>
<dbReference type="InterPro" id="IPR043128">
    <property type="entry name" value="Rev_trsase/Diguanyl_cyclase"/>
</dbReference>
<reference evidence="4 5" key="1">
    <citation type="submission" date="2018-07" db="EMBL/GenBank/DDBJ databases">
        <title>A high quality draft genome assembly of the barn swallow (H. rustica rustica).</title>
        <authorList>
            <person name="Formenti G."/>
            <person name="Chiara M."/>
            <person name="Poveda L."/>
            <person name="Francoijs K.-J."/>
            <person name="Bonisoli-Alquati A."/>
            <person name="Canova L."/>
            <person name="Gianfranceschi L."/>
            <person name="Horner D.S."/>
            <person name="Saino N."/>
        </authorList>
    </citation>
    <scope>NUCLEOTIDE SEQUENCE [LARGE SCALE GENOMIC DNA]</scope>
    <source>
        <strain evidence="4">Chelidonia</strain>
        <tissue evidence="4">Blood</tissue>
    </source>
</reference>
<evidence type="ECO:0000256" key="1">
    <source>
        <dbReference type="ARBA" id="ARBA00010879"/>
    </source>
</evidence>
<dbReference type="Gene3D" id="3.30.70.270">
    <property type="match status" value="1"/>
</dbReference>
<dbReference type="InterPro" id="IPR000477">
    <property type="entry name" value="RT_dom"/>
</dbReference>
<feature type="domain" description="Reverse transcriptase" evidence="3">
    <location>
        <begin position="1"/>
        <end position="156"/>
    </location>
</feature>
<evidence type="ECO:0000256" key="2">
    <source>
        <dbReference type="ARBA" id="ARBA00012180"/>
    </source>
</evidence>
<dbReference type="PANTHER" id="PTHR33064:SF36">
    <property type="entry name" value="CCHC-TYPE DOMAIN-CONTAINING PROTEIN"/>
    <property type="match status" value="1"/>
</dbReference>
<sequence length="290" mass="31785">MEETEAQELLVPKEVPISQGFVDYFALGGGEGTMYGGETMMQTSETGSDTGSTVTLQASVAGQAAGPTQVVQQGYKNSPTIFGEQIAKDLESWEPPPGEGQLLQYVDDLLIATQTQETCMDWTVSLLNFLGLQGYRVSQKKAQMVRQTVIYLGYQLPEKVAIMHIKAHQKVSSELEEGNMPADREAKEAAKSEVPNKAVEAALIPNGKVSIEGKPVYNKKDKKLIKVCTECHKNQTKITPPVPKKAVITKMPAIPEVEEQITPVVTKIRPYAIKKTGVQKLIVNPKWSLK</sequence>
<accession>A0A3M0L1Z0</accession>
<dbReference type="PROSITE" id="PS50878">
    <property type="entry name" value="RT_POL"/>
    <property type="match status" value="1"/>
</dbReference>
<evidence type="ECO:0000313" key="4">
    <source>
        <dbReference type="EMBL" id="RMC19572.1"/>
    </source>
</evidence>
<evidence type="ECO:0000259" key="3">
    <source>
        <dbReference type="PROSITE" id="PS50878"/>
    </source>
</evidence>
<dbReference type="EMBL" id="QRBI01000094">
    <property type="protein sequence ID" value="RMC19572.1"/>
    <property type="molecule type" value="Genomic_DNA"/>
</dbReference>
<dbReference type="PANTHER" id="PTHR33064">
    <property type="entry name" value="POL PROTEIN"/>
    <property type="match status" value="1"/>
</dbReference>
<dbReference type="AlphaFoldDB" id="A0A3M0L1Z0"/>
<dbReference type="InterPro" id="IPR043502">
    <property type="entry name" value="DNA/RNA_pol_sf"/>
</dbReference>